<dbReference type="InterPro" id="IPR036264">
    <property type="entry name" value="Bact_exopeptidase_dim_dom"/>
</dbReference>
<proteinExistence type="predicted"/>
<dbReference type="PANTHER" id="PTHR43808:SF31">
    <property type="entry name" value="N-ACETYL-L-CITRULLINE DEACETYLASE"/>
    <property type="match status" value="1"/>
</dbReference>
<comment type="caution">
    <text evidence="7">The sequence shown here is derived from an EMBL/GenBank/DDBJ whole genome shotgun (WGS) entry which is preliminary data.</text>
</comment>
<keyword evidence="2" id="KW-0479">Metal-binding</keyword>
<sequence>MEETDETGTAGATETVDRTGVANELAELTERLVAIPSHEDETAAGDAIEAWLRAETDATVERDAVGNVIAYQRGPDGDTAPDGSDGGPDEADAVDTLALVGHHDVVPPAERQTTGEGTAGEYVVERRDGRIHGRGSADMKGAVAACLLAFRDATPPPGRELAVASFVGEEVGGEGARHAIDAGFVPNHALVAEGSTDYSKPGVTDVAVAHKGRRASTLVATGTAAHASEPEAGENAVYRACDAVAAVRELDAPTATVFGESVTGSVVVTKLHGGETWNAVPDRCTVTIDERTVPRDRADISRATDAVPGVEWTVDQDLPPMACRDATFADAALDAARAVHADRGLDTPEHVVKPHATDAGWLSAAGTAAVVCGPSEPGEAHTDTESVSIGVLERCYETYRELAEREW</sequence>
<evidence type="ECO:0000313" key="8">
    <source>
        <dbReference type="Proteomes" id="UP001596442"/>
    </source>
</evidence>
<dbReference type="InterPro" id="IPR001261">
    <property type="entry name" value="ArgE/DapE_CS"/>
</dbReference>
<dbReference type="GO" id="GO:0016787">
    <property type="term" value="F:hydrolase activity"/>
    <property type="evidence" value="ECO:0007669"/>
    <property type="project" value="UniProtKB-KW"/>
</dbReference>
<feature type="region of interest" description="Disordered" evidence="5">
    <location>
        <begin position="68"/>
        <end position="91"/>
    </location>
</feature>
<keyword evidence="4" id="KW-0862">Zinc</keyword>
<dbReference type="RefSeq" id="WP_379778677.1">
    <property type="nucleotide sequence ID" value="NZ_JBHSWW010000011.1"/>
</dbReference>
<gene>
    <name evidence="7" type="ORF">ACFQEU_01940</name>
</gene>
<evidence type="ECO:0000259" key="6">
    <source>
        <dbReference type="Pfam" id="PF07687"/>
    </source>
</evidence>
<dbReference type="Pfam" id="PF07687">
    <property type="entry name" value="M20_dimer"/>
    <property type="match status" value="1"/>
</dbReference>
<protein>
    <submittedName>
        <fullName evidence="7">M20 family metallopeptidase</fullName>
    </submittedName>
</protein>
<dbReference type="GO" id="GO:0046872">
    <property type="term" value="F:metal ion binding"/>
    <property type="evidence" value="ECO:0007669"/>
    <property type="project" value="UniProtKB-KW"/>
</dbReference>
<dbReference type="AlphaFoldDB" id="A0ABD5S750"/>
<dbReference type="InterPro" id="IPR002933">
    <property type="entry name" value="Peptidase_M20"/>
</dbReference>
<organism evidence="7 8">
    <name type="scientific">Halorubrum tibetense</name>
    <dbReference type="NCBI Taxonomy" id="175631"/>
    <lineage>
        <taxon>Archaea</taxon>
        <taxon>Methanobacteriati</taxon>
        <taxon>Methanobacteriota</taxon>
        <taxon>Stenosarchaea group</taxon>
        <taxon>Halobacteria</taxon>
        <taxon>Halobacteriales</taxon>
        <taxon>Haloferacaceae</taxon>
        <taxon>Halorubrum</taxon>
    </lineage>
</organism>
<evidence type="ECO:0000313" key="7">
    <source>
        <dbReference type="EMBL" id="MFC6752236.1"/>
    </source>
</evidence>
<name>A0ABD5S750_9EURY</name>
<dbReference type="SUPFAM" id="SSF53187">
    <property type="entry name" value="Zn-dependent exopeptidases"/>
    <property type="match status" value="1"/>
</dbReference>
<dbReference type="Gene3D" id="3.40.630.10">
    <property type="entry name" value="Zn peptidases"/>
    <property type="match status" value="2"/>
</dbReference>
<evidence type="ECO:0000256" key="2">
    <source>
        <dbReference type="ARBA" id="ARBA00022723"/>
    </source>
</evidence>
<dbReference type="EMBL" id="JBHSWW010000011">
    <property type="protein sequence ID" value="MFC6752236.1"/>
    <property type="molecule type" value="Genomic_DNA"/>
</dbReference>
<evidence type="ECO:0000256" key="1">
    <source>
        <dbReference type="ARBA" id="ARBA00001947"/>
    </source>
</evidence>
<keyword evidence="3" id="KW-0378">Hydrolase</keyword>
<dbReference type="InterPro" id="IPR011650">
    <property type="entry name" value="Peptidase_M20_dimer"/>
</dbReference>
<feature type="domain" description="Peptidase M20 dimerisation" evidence="6">
    <location>
        <begin position="208"/>
        <end position="298"/>
    </location>
</feature>
<dbReference type="Pfam" id="PF01546">
    <property type="entry name" value="Peptidase_M20"/>
    <property type="match status" value="1"/>
</dbReference>
<dbReference type="PANTHER" id="PTHR43808">
    <property type="entry name" value="ACETYLORNITHINE DEACETYLASE"/>
    <property type="match status" value="1"/>
</dbReference>
<evidence type="ECO:0000256" key="3">
    <source>
        <dbReference type="ARBA" id="ARBA00022801"/>
    </source>
</evidence>
<comment type="cofactor">
    <cofactor evidence="1">
        <name>Zn(2+)</name>
        <dbReference type="ChEBI" id="CHEBI:29105"/>
    </cofactor>
</comment>
<evidence type="ECO:0000256" key="5">
    <source>
        <dbReference type="SAM" id="MobiDB-lite"/>
    </source>
</evidence>
<accession>A0ABD5S750</accession>
<reference evidence="7 8" key="1">
    <citation type="journal article" date="2019" name="Int. J. Syst. Evol. Microbiol.">
        <title>The Global Catalogue of Microorganisms (GCM) 10K type strain sequencing project: providing services to taxonomists for standard genome sequencing and annotation.</title>
        <authorList>
            <consortium name="The Broad Institute Genomics Platform"/>
            <consortium name="The Broad Institute Genome Sequencing Center for Infectious Disease"/>
            <person name="Wu L."/>
            <person name="Ma J."/>
        </authorList>
    </citation>
    <scope>NUCLEOTIDE SEQUENCE [LARGE SCALE GENOMIC DNA]</scope>
    <source>
        <strain evidence="7 8">CGMCC 1.3239</strain>
    </source>
</reference>
<dbReference type="Proteomes" id="UP001596442">
    <property type="component" value="Unassembled WGS sequence"/>
</dbReference>
<dbReference type="Gene3D" id="3.30.70.360">
    <property type="match status" value="1"/>
</dbReference>
<dbReference type="InterPro" id="IPR050072">
    <property type="entry name" value="Peptidase_M20A"/>
</dbReference>
<evidence type="ECO:0000256" key="4">
    <source>
        <dbReference type="ARBA" id="ARBA00022833"/>
    </source>
</evidence>
<dbReference type="SUPFAM" id="SSF55031">
    <property type="entry name" value="Bacterial exopeptidase dimerisation domain"/>
    <property type="match status" value="1"/>
</dbReference>
<dbReference type="PROSITE" id="PS00758">
    <property type="entry name" value="ARGE_DAPE_CPG2_1"/>
    <property type="match status" value="1"/>
</dbReference>
<feature type="region of interest" description="Disordered" evidence="5">
    <location>
        <begin position="1"/>
        <end position="21"/>
    </location>
</feature>
<keyword evidence="8" id="KW-1185">Reference proteome</keyword>